<evidence type="ECO:0008006" key="3">
    <source>
        <dbReference type="Google" id="ProtNLM"/>
    </source>
</evidence>
<protein>
    <recommendedName>
        <fullName evidence="3">Fungal-type protein kinase domain-containing protein</fullName>
    </recommendedName>
</protein>
<name>A0AA39NUY5_9AGAR</name>
<feature type="non-terminal residue" evidence="1">
    <location>
        <position position="1"/>
    </location>
</feature>
<proteinExistence type="predicted"/>
<keyword evidence="2" id="KW-1185">Reference proteome</keyword>
<dbReference type="Proteomes" id="UP001175227">
    <property type="component" value="Unassembled WGS sequence"/>
</dbReference>
<evidence type="ECO:0000313" key="1">
    <source>
        <dbReference type="EMBL" id="KAK0472345.1"/>
    </source>
</evidence>
<reference evidence="1" key="1">
    <citation type="submission" date="2023-06" db="EMBL/GenBank/DDBJ databases">
        <authorList>
            <consortium name="Lawrence Berkeley National Laboratory"/>
            <person name="Ahrendt S."/>
            <person name="Sahu N."/>
            <person name="Indic B."/>
            <person name="Wong-Bajracharya J."/>
            <person name="Merenyi Z."/>
            <person name="Ke H.-M."/>
            <person name="Monk M."/>
            <person name="Kocsube S."/>
            <person name="Drula E."/>
            <person name="Lipzen A."/>
            <person name="Balint B."/>
            <person name="Henrissat B."/>
            <person name="Andreopoulos B."/>
            <person name="Martin F.M."/>
            <person name="Harder C.B."/>
            <person name="Rigling D."/>
            <person name="Ford K.L."/>
            <person name="Foster G.D."/>
            <person name="Pangilinan J."/>
            <person name="Papanicolaou A."/>
            <person name="Barry K."/>
            <person name="LaButti K."/>
            <person name="Viragh M."/>
            <person name="Koriabine M."/>
            <person name="Yan M."/>
            <person name="Riley R."/>
            <person name="Champramary S."/>
            <person name="Plett K.L."/>
            <person name="Tsai I.J."/>
            <person name="Slot J."/>
            <person name="Sipos G."/>
            <person name="Plett J."/>
            <person name="Nagy L.G."/>
            <person name="Grigoriev I.V."/>
        </authorList>
    </citation>
    <scope>NUCLEOTIDE SEQUENCE</scope>
    <source>
        <strain evidence="1">ICMP 16352</strain>
    </source>
</reference>
<dbReference type="EMBL" id="JAUEPR010000041">
    <property type="protein sequence ID" value="KAK0472345.1"/>
    <property type="molecule type" value="Genomic_DNA"/>
</dbReference>
<evidence type="ECO:0000313" key="2">
    <source>
        <dbReference type="Proteomes" id="UP001175227"/>
    </source>
</evidence>
<organism evidence="1 2">
    <name type="scientific">Armillaria novae-zelandiae</name>
    <dbReference type="NCBI Taxonomy" id="153914"/>
    <lineage>
        <taxon>Eukaryota</taxon>
        <taxon>Fungi</taxon>
        <taxon>Dikarya</taxon>
        <taxon>Basidiomycota</taxon>
        <taxon>Agaricomycotina</taxon>
        <taxon>Agaricomycetes</taxon>
        <taxon>Agaricomycetidae</taxon>
        <taxon>Agaricales</taxon>
        <taxon>Marasmiineae</taxon>
        <taxon>Physalacriaceae</taxon>
        <taxon>Armillaria</taxon>
    </lineage>
</organism>
<comment type="caution">
    <text evidence="1">The sequence shown here is derived from an EMBL/GenBank/DDBJ whole genome shotgun (WGS) entry which is preliminary data.</text>
</comment>
<feature type="non-terminal residue" evidence="1">
    <location>
        <position position="68"/>
    </location>
</feature>
<gene>
    <name evidence="1" type="ORF">IW261DRAFT_1286387</name>
</gene>
<dbReference type="AlphaFoldDB" id="A0AA39NUY5"/>
<sequence>FPFENDSIKGHKTHGQISCYVGVTMMVQHCSHLFTILVCGRFARFIRWDQSGAIVSKRFDYSKVKALL</sequence>
<accession>A0AA39NUY5</accession>